<dbReference type="Pfam" id="PF01243">
    <property type="entry name" value="PNPOx_N"/>
    <property type="match status" value="1"/>
</dbReference>
<evidence type="ECO:0000313" key="3">
    <source>
        <dbReference type="EMBL" id="GAA2774853.1"/>
    </source>
</evidence>
<comment type="caution">
    <text evidence="3">The sequence shown here is derived from an EMBL/GenBank/DDBJ whole genome shotgun (WGS) entry which is preliminary data.</text>
</comment>
<name>A0ABN3V1H8_9ACTN</name>
<organism evidence="3 4">
    <name type="scientific">Streptomyces rameus</name>
    <dbReference type="NCBI Taxonomy" id="68261"/>
    <lineage>
        <taxon>Bacteria</taxon>
        <taxon>Bacillati</taxon>
        <taxon>Actinomycetota</taxon>
        <taxon>Actinomycetes</taxon>
        <taxon>Kitasatosporales</taxon>
        <taxon>Streptomycetaceae</taxon>
        <taxon>Streptomyces</taxon>
    </lineage>
</organism>
<dbReference type="EMBL" id="BAAAVM010000119">
    <property type="protein sequence ID" value="GAA2774853.1"/>
    <property type="molecule type" value="Genomic_DNA"/>
</dbReference>
<evidence type="ECO:0000313" key="4">
    <source>
        <dbReference type="Proteomes" id="UP001500893"/>
    </source>
</evidence>
<feature type="region of interest" description="Disordered" evidence="1">
    <location>
        <begin position="1"/>
        <end position="30"/>
    </location>
</feature>
<proteinExistence type="predicted"/>
<dbReference type="Gene3D" id="2.30.110.10">
    <property type="entry name" value="Electron Transport, Fmn-binding Protein, Chain A"/>
    <property type="match status" value="1"/>
</dbReference>
<sequence>MSPSEATSPAARHAPAGPPGPPGATGLPAPRSIAQRRADTERLLAEERHLWLASEGPRPHVVPLSYVFDGGVITMLTRRSGRTGRNLAADARVRAAFGSATDVVLIDGTVELTDPADAPAPVRARHARLPLDPGRVPDTVSVCLTPRRVQAWRNFGEMRDRVIMNDGVWLG</sequence>
<dbReference type="RefSeq" id="WP_345058138.1">
    <property type="nucleotide sequence ID" value="NZ_BAAAVM010000119.1"/>
</dbReference>
<dbReference type="InterPro" id="IPR012349">
    <property type="entry name" value="Split_barrel_FMN-bd"/>
</dbReference>
<dbReference type="InterPro" id="IPR011576">
    <property type="entry name" value="Pyridox_Oxase_N"/>
</dbReference>
<evidence type="ECO:0000259" key="2">
    <source>
        <dbReference type="Pfam" id="PF01243"/>
    </source>
</evidence>
<keyword evidence="4" id="KW-1185">Reference proteome</keyword>
<accession>A0ABN3V1H8</accession>
<protein>
    <recommendedName>
        <fullName evidence="2">Pyridoxamine 5'-phosphate oxidase N-terminal domain-containing protein</fullName>
    </recommendedName>
</protein>
<feature type="domain" description="Pyridoxamine 5'-phosphate oxidase N-terminal" evidence="2">
    <location>
        <begin position="42"/>
        <end position="152"/>
    </location>
</feature>
<evidence type="ECO:0000256" key="1">
    <source>
        <dbReference type="SAM" id="MobiDB-lite"/>
    </source>
</evidence>
<gene>
    <name evidence="3" type="ORF">GCM10010521_61590</name>
</gene>
<dbReference type="Proteomes" id="UP001500893">
    <property type="component" value="Unassembled WGS sequence"/>
</dbReference>
<dbReference type="SUPFAM" id="SSF50475">
    <property type="entry name" value="FMN-binding split barrel"/>
    <property type="match status" value="1"/>
</dbReference>
<reference evidence="3 4" key="1">
    <citation type="journal article" date="2019" name="Int. J. Syst. Evol. Microbiol.">
        <title>The Global Catalogue of Microorganisms (GCM) 10K type strain sequencing project: providing services to taxonomists for standard genome sequencing and annotation.</title>
        <authorList>
            <consortium name="The Broad Institute Genomics Platform"/>
            <consortium name="The Broad Institute Genome Sequencing Center for Infectious Disease"/>
            <person name="Wu L."/>
            <person name="Ma J."/>
        </authorList>
    </citation>
    <scope>NUCLEOTIDE SEQUENCE [LARGE SCALE GENOMIC DNA]</scope>
    <source>
        <strain evidence="3 4">JCM 11574</strain>
    </source>
</reference>